<evidence type="ECO:0000256" key="3">
    <source>
        <dbReference type="ARBA" id="ARBA00022989"/>
    </source>
</evidence>
<keyword evidence="3" id="KW-1133">Transmembrane helix</keyword>
<accession>A0ABV3T2P9</accession>
<evidence type="ECO:0000256" key="4">
    <source>
        <dbReference type="ARBA" id="ARBA00023136"/>
    </source>
</evidence>
<evidence type="ECO:0000256" key="1">
    <source>
        <dbReference type="ARBA" id="ARBA00004141"/>
    </source>
</evidence>
<proteinExistence type="predicted"/>
<protein>
    <submittedName>
        <fullName evidence="5">DoxX family protein</fullName>
    </submittedName>
</protein>
<reference evidence="5 6" key="1">
    <citation type="submission" date="2024-07" db="EMBL/GenBank/DDBJ databases">
        <authorList>
            <person name="Lee S."/>
            <person name="Kang M."/>
        </authorList>
    </citation>
    <scope>NUCLEOTIDE SEQUENCE [LARGE SCALE GENOMIC DNA]</scope>
    <source>
        <strain evidence="5 6">DS6</strain>
    </source>
</reference>
<dbReference type="InterPro" id="IPR032808">
    <property type="entry name" value="DoxX"/>
</dbReference>
<name>A0ABV3T2P9_9ACTN</name>
<dbReference type="Proteomes" id="UP001556631">
    <property type="component" value="Unassembled WGS sequence"/>
</dbReference>
<keyword evidence="4" id="KW-0472">Membrane</keyword>
<comment type="subcellular location">
    <subcellularLocation>
        <location evidence="1">Membrane</location>
        <topology evidence="1">Multi-pass membrane protein</topology>
    </subcellularLocation>
</comment>
<dbReference type="RefSeq" id="WP_367995459.1">
    <property type="nucleotide sequence ID" value="NZ_JBFPJR010000045.1"/>
</dbReference>
<organism evidence="5 6">
    <name type="scientific">Nocardioides eburneus</name>
    <dbReference type="NCBI Taxonomy" id="3231482"/>
    <lineage>
        <taxon>Bacteria</taxon>
        <taxon>Bacillati</taxon>
        <taxon>Actinomycetota</taxon>
        <taxon>Actinomycetes</taxon>
        <taxon>Propionibacteriales</taxon>
        <taxon>Nocardioidaceae</taxon>
        <taxon>Nocardioides</taxon>
    </lineage>
</organism>
<evidence type="ECO:0000313" key="6">
    <source>
        <dbReference type="Proteomes" id="UP001556631"/>
    </source>
</evidence>
<evidence type="ECO:0000313" key="5">
    <source>
        <dbReference type="EMBL" id="MEX0429492.1"/>
    </source>
</evidence>
<dbReference type="EMBL" id="JBFPJR010000045">
    <property type="protein sequence ID" value="MEX0429492.1"/>
    <property type="molecule type" value="Genomic_DNA"/>
</dbReference>
<comment type="caution">
    <text evidence="5">The sequence shown here is derived from an EMBL/GenBank/DDBJ whole genome shotgun (WGS) entry which is preliminary data.</text>
</comment>
<gene>
    <name evidence="5" type="ORF">AB3X52_17885</name>
</gene>
<keyword evidence="6" id="KW-1185">Reference proteome</keyword>
<sequence>MTVSRLVARPLLSSIFLVGPITSYKNAEAVAKTAEPVTGPLVKAAQKAGLPVEHDPVTLVRINAVAQVLGALGLITGKFPRLSAALLAGTLVPTTLAGHRFWDEPDPASKKQQQVQFAKNLSLLGGLIIAAGDTDGKPGLAWRAGRAAKDARREAKQLALSARREAKLAKAKVA</sequence>
<keyword evidence="2" id="KW-0812">Transmembrane</keyword>
<evidence type="ECO:0000256" key="2">
    <source>
        <dbReference type="ARBA" id="ARBA00022692"/>
    </source>
</evidence>
<dbReference type="Pfam" id="PF07681">
    <property type="entry name" value="DoxX"/>
    <property type="match status" value="1"/>
</dbReference>